<gene>
    <name evidence="10" type="ORF">AAJ76_2000044444</name>
</gene>
<comment type="caution">
    <text evidence="10">The sequence shown here is derived from an EMBL/GenBank/DDBJ whole genome shotgun (WGS) entry which is preliminary data.</text>
</comment>
<feature type="binding site" evidence="7">
    <location>
        <position position="104"/>
    </location>
    <ligand>
        <name>ATP</name>
        <dbReference type="ChEBI" id="CHEBI:30616"/>
    </ligand>
</feature>
<name>A0A0F9WFG6_9MICR</name>
<dbReference type="EMBL" id="JPQZ01000020">
    <property type="protein sequence ID" value="KKO75475.1"/>
    <property type="molecule type" value="Genomic_DNA"/>
</dbReference>
<protein>
    <recommendedName>
        <fullName evidence="4">Nucleoside diphosphate kinase</fullName>
        <ecNumber evidence="3">2.7.4.6</ecNumber>
    </recommendedName>
</protein>
<dbReference type="OrthoDB" id="2162449at2759"/>
<dbReference type="GeneID" id="36319321"/>
<dbReference type="Proteomes" id="UP000034350">
    <property type="component" value="Unassembled WGS sequence"/>
</dbReference>
<dbReference type="OMA" id="NIWFKAD"/>
<evidence type="ECO:0000256" key="2">
    <source>
        <dbReference type="ARBA" id="ARBA00008142"/>
    </source>
</evidence>
<reference evidence="10 11" key="1">
    <citation type="journal article" date="2015" name="Environ. Microbiol.">
        <title>Genome analyses suggest the presence of polyploidy and recent human-driven expansions in eight global populations of the honeybee pathogen Nosema ceranae.</title>
        <authorList>
            <person name="Pelin A."/>
            <person name="Selman M."/>
            <person name="Aris-Brosou S."/>
            <person name="Farinelli L."/>
            <person name="Corradi N."/>
        </authorList>
    </citation>
    <scope>NUCLEOTIDE SEQUENCE [LARGE SCALE GENOMIC DNA]</scope>
    <source>
        <strain evidence="10 11">PA08 1199</strain>
    </source>
</reference>
<dbReference type="AlphaFoldDB" id="A0A0F9WFG6"/>
<feature type="binding site" evidence="7">
    <location>
        <position position="59"/>
    </location>
    <ligand>
        <name>ATP</name>
        <dbReference type="ChEBI" id="CHEBI:30616"/>
    </ligand>
</feature>
<proteinExistence type="inferred from homology"/>
<feature type="binding site" evidence="7">
    <location>
        <position position="114"/>
    </location>
    <ligand>
        <name>ATP</name>
        <dbReference type="ChEBI" id="CHEBI:30616"/>
    </ligand>
</feature>
<feature type="active site" description="Pros-phosphohistidine intermediate" evidence="7">
    <location>
        <position position="117"/>
    </location>
</feature>
<keyword evidence="6 10" id="KW-0418">Kinase</keyword>
<dbReference type="GO" id="GO:0006183">
    <property type="term" value="P:GTP biosynthetic process"/>
    <property type="evidence" value="ECO:0007669"/>
    <property type="project" value="InterPro"/>
</dbReference>
<dbReference type="Gene3D" id="3.30.70.141">
    <property type="entry name" value="Nucleoside diphosphate kinase-like domain"/>
    <property type="match status" value="1"/>
</dbReference>
<feature type="binding site" evidence="7">
    <location>
        <position position="93"/>
    </location>
    <ligand>
        <name>ATP</name>
        <dbReference type="ChEBI" id="CHEBI:30616"/>
    </ligand>
</feature>
<keyword evidence="5" id="KW-0808">Transferase</keyword>
<dbReference type="VEuPathDB" id="MicrosporidiaDB:NCER_101309"/>
<feature type="binding site" evidence="7">
    <location>
        <position position="11"/>
    </location>
    <ligand>
        <name>ATP</name>
        <dbReference type="ChEBI" id="CHEBI:30616"/>
    </ligand>
</feature>
<dbReference type="Pfam" id="PF00334">
    <property type="entry name" value="NDK"/>
    <property type="match status" value="1"/>
</dbReference>
<dbReference type="RefSeq" id="XP_024331217.1">
    <property type="nucleotide sequence ID" value="XM_024474403.1"/>
</dbReference>
<comment type="similarity">
    <text evidence="2 7 8">Belongs to the NDK family.</text>
</comment>
<dbReference type="InterPro" id="IPR001564">
    <property type="entry name" value="Nucleoside_diP_kinase"/>
</dbReference>
<keyword evidence="11" id="KW-1185">Reference proteome</keyword>
<dbReference type="SUPFAM" id="SSF54919">
    <property type="entry name" value="Nucleoside diphosphate kinase, NDK"/>
    <property type="match status" value="1"/>
</dbReference>
<evidence type="ECO:0000313" key="10">
    <source>
        <dbReference type="EMBL" id="KKO75475.1"/>
    </source>
</evidence>
<organism evidence="10 11">
    <name type="scientific">Vairimorpha ceranae</name>
    <dbReference type="NCBI Taxonomy" id="40302"/>
    <lineage>
        <taxon>Eukaryota</taxon>
        <taxon>Fungi</taxon>
        <taxon>Fungi incertae sedis</taxon>
        <taxon>Microsporidia</taxon>
        <taxon>Nosematidae</taxon>
        <taxon>Vairimorpha</taxon>
    </lineage>
</organism>
<dbReference type="GO" id="GO:0006228">
    <property type="term" value="P:UTP biosynthetic process"/>
    <property type="evidence" value="ECO:0007669"/>
    <property type="project" value="InterPro"/>
</dbReference>
<dbReference type="NCBIfam" id="NF001908">
    <property type="entry name" value="PRK00668.1"/>
    <property type="match status" value="1"/>
</dbReference>
<evidence type="ECO:0000256" key="1">
    <source>
        <dbReference type="ARBA" id="ARBA00001946"/>
    </source>
</evidence>
<dbReference type="SMART" id="SM00562">
    <property type="entry name" value="NDK"/>
    <property type="match status" value="1"/>
</dbReference>
<dbReference type="InterPro" id="IPR034907">
    <property type="entry name" value="NDK-like_dom"/>
</dbReference>
<evidence type="ECO:0000259" key="9">
    <source>
        <dbReference type="SMART" id="SM00562"/>
    </source>
</evidence>
<dbReference type="GO" id="GO:0004550">
    <property type="term" value="F:nucleoside diphosphate kinase activity"/>
    <property type="evidence" value="ECO:0007669"/>
    <property type="project" value="UniProtKB-EC"/>
</dbReference>
<evidence type="ECO:0000256" key="3">
    <source>
        <dbReference type="ARBA" id="ARBA00012966"/>
    </source>
</evidence>
<evidence type="ECO:0000256" key="7">
    <source>
        <dbReference type="PROSITE-ProRule" id="PRU00706"/>
    </source>
</evidence>
<sequence>MNIKQTFVMIKPEGIQRHLVGQIIKRFERKGLKLVNIKSLIPDKTLVKEHYGHLSHKPFFNEMVDHLCSGMVICMIWEGIDSIDVCRRIIGLTNPLEAAMGSIRADFAADINANVIHGSDTEESAKKEIALWFK</sequence>
<evidence type="ECO:0000256" key="6">
    <source>
        <dbReference type="ARBA" id="ARBA00022777"/>
    </source>
</evidence>
<dbReference type="InterPro" id="IPR036850">
    <property type="entry name" value="NDK-like_dom_sf"/>
</dbReference>
<accession>A0A0F9WFG6</accession>
<feature type="domain" description="Nucleoside diphosphate kinase-like" evidence="9">
    <location>
        <begin position="3"/>
        <end position="134"/>
    </location>
</feature>
<evidence type="ECO:0000256" key="8">
    <source>
        <dbReference type="RuleBase" id="RU004011"/>
    </source>
</evidence>
<dbReference type="PRINTS" id="PR01243">
    <property type="entry name" value="NUCDPKINASE"/>
</dbReference>
<comment type="cofactor">
    <cofactor evidence="1">
        <name>Mg(2+)</name>
        <dbReference type="ChEBI" id="CHEBI:18420"/>
    </cofactor>
</comment>
<dbReference type="CDD" id="cd04413">
    <property type="entry name" value="NDPk_I"/>
    <property type="match status" value="1"/>
</dbReference>
<dbReference type="VEuPathDB" id="MicrosporidiaDB:AAJ76_2000044444"/>
<dbReference type="EC" id="2.7.4.6" evidence="3"/>
<evidence type="ECO:0000256" key="4">
    <source>
        <dbReference type="ARBA" id="ARBA00017632"/>
    </source>
</evidence>
<dbReference type="FunFam" id="3.30.70.141:FF:000002">
    <property type="entry name" value="Nucleoside diphosphate kinase"/>
    <property type="match status" value="1"/>
</dbReference>
<dbReference type="PANTHER" id="PTHR11349">
    <property type="entry name" value="NUCLEOSIDE DIPHOSPHATE KINASE"/>
    <property type="match status" value="1"/>
</dbReference>
<feature type="binding site" evidence="7">
    <location>
        <position position="87"/>
    </location>
    <ligand>
        <name>ATP</name>
        <dbReference type="ChEBI" id="CHEBI:30616"/>
    </ligand>
</feature>
<evidence type="ECO:0000256" key="5">
    <source>
        <dbReference type="ARBA" id="ARBA00022679"/>
    </source>
</evidence>
<dbReference type="GO" id="GO:0006241">
    <property type="term" value="P:CTP biosynthetic process"/>
    <property type="evidence" value="ECO:0007669"/>
    <property type="project" value="InterPro"/>
</dbReference>
<dbReference type="PROSITE" id="PS51374">
    <property type="entry name" value="NDPK_LIKE"/>
    <property type="match status" value="1"/>
</dbReference>
<evidence type="ECO:0000313" key="11">
    <source>
        <dbReference type="Proteomes" id="UP000034350"/>
    </source>
</evidence>